<organism evidence="3 4">
    <name type="scientific">Parasponia andersonii</name>
    <name type="common">Sponia andersonii</name>
    <dbReference type="NCBI Taxonomy" id="3476"/>
    <lineage>
        <taxon>Eukaryota</taxon>
        <taxon>Viridiplantae</taxon>
        <taxon>Streptophyta</taxon>
        <taxon>Embryophyta</taxon>
        <taxon>Tracheophyta</taxon>
        <taxon>Spermatophyta</taxon>
        <taxon>Magnoliopsida</taxon>
        <taxon>eudicotyledons</taxon>
        <taxon>Gunneridae</taxon>
        <taxon>Pentapetalae</taxon>
        <taxon>rosids</taxon>
        <taxon>fabids</taxon>
        <taxon>Rosales</taxon>
        <taxon>Cannabaceae</taxon>
        <taxon>Parasponia</taxon>
    </lineage>
</organism>
<accession>A0A2P5A7C1</accession>
<dbReference type="Proteomes" id="UP000237105">
    <property type="component" value="Unassembled WGS sequence"/>
</dbReference>
<feature type="region of interest" description="Disordered" evidence="1">
    <location>
        <begin position="41"/>
        <end position="60"/>
    </location>
</feature>
<reference evidence="4" key="1">
    <citation type="submission" date="2016-06" db="EMBL/GenBank/DDBJ databases">
        <title>Parallel loss of symbiosis genes in relatives of nitrogen-fixing non-legume Parasponia.</title>
        <authorList>
            <person name="Van Velzen R."/>
            <person name="Holmer R."/>
            <person name="Bu F."/>
            <person name="Rutten L."/>
            <person name="Van Zeijl A."/>
            <person name="Liu W."/>
            <person name="Santuari L."/>
            <person name="Cao Q."/>
            <person name="Sharma T."/>
            <person name="Shen D."/>
            <person name="Roswanjaya Y."/>
            <person name="Wardhani T."/>
            <person name="Kalhor M.S."/>
            <person name="Jansen J."/>
            <person name="Van den Hoogen J."/>
            <person name="Gungor B."/>
            <person name="Hartog M."/>
            <person name="Hontelez J."/>
            <person name="Verver J."/>
            <person name="Yang W.-C."/>
            <person name="Schijlen E."/>
            <person name="Repin R."/>
            <person name="Schilthuizen M."/>
            <person name="Schranz E."/>
            <person name="Heidstra R."/>
            <person name="Miyata K."/>
            <person name="Fedorova E."/>
            <person name="Kohlen W."/>
            <person name="Bisseling T."/>
            <person name="Smit S."/>
            <person name="Geurts R."/>
        </authorList>
    </citation>
    <scope>NUCLEOTIDE SEQUENCE [LARGE SCALE GENOMIC DNA]</scope>
    <source>
        <strain evidence="4">cv. WU1-14</strain>
    </source>
</reference>
<evidence type="ECO:0008006" key="5">
    <source>
        <dbReference type="Google" id="ProtNLM"/>
    </source>
</evidence>
<dbReference type="EMBL" id="JXTB01000817">
    <property type="protein sequence ID" value="PON32438.1"/>
    <property type="molecule type" value="Genomic_DNA"/>
</dbReference>
<sequence length="60" mass="6846">PFDLDHIARSLTLFFSFLFLLLSLSFSPLDAQWWYSVASDRGPASHHRLPPTTQKELAPC</sequence>
<comment type="caution">
    <text evidence="3">The sequence shown here is derived from an EMBL/GenBank/DDBJ whole genome shotgun (WGS) entry which is preliminary data.</text>
</comment>
<evidence type="ECO:0000256" key="2">
    <source>
        <dbReference type="SAM" id="SignalP"/>
    </source>
</evidence>
<dbReference type="AlphaFoldDB" id="A0A2P5A7C1"/>
<name>A0A2P5A7C1_PARAD</name>
<evidence type="ECO:0000256" key="1">
    <source>
        <dbReference type="SAM" id="MobiDB-lite"/>
    </source>
</evidence>
<feature type="non-terminal residue" evidence="3">
    <location>
        <position position="1"/>
    </location>
</feature>
<feature type="signal peptide" evidence="2">
    <location>
        <begin position="1"/>
        <end position="31"/>
    </location>
</feature>
<evidence type="ECO:0000313" key="3">
    <source>
        <dbReference type="EMBL" id="PON32438.1"/>
    </source>
</evidence>
<feature type="chain" id="PRO_5015147770" description="Transmembrane protein" evidence="2">
    <location>
        <begin position="32"/>
        <end position="60"/>
    </location>
</feature>
<proteinExistence type="predicted"/>
<keyword evidence="2" id="KW-0732">Signal</keyword>
<gene>
    <name evidence="3" type="ORF">PanWU01x14_361320</name>
</gene>
<protein>
    <recommendedName>
        <fullName evidence="5">Transmembrane protein</fullName>
    </recommendedName>
</protein>
<evidence type="ECO:0000313" key="4">
    <source>
        <dbReference type="Proteomes" id="UP000237105"/>
    </source>
</evidence>
<feature type="compositionally biased region" description="Polar residues" evidence="1">
    <location>
        <begin position="51"/>
        <end position="60"/>
    </location>
</feature>
<keyword evidence="4" id="KW-1185">Reference proteome</keyword>